<evidence type="ECO:0000313" key="3">
    <source>
        <dbReference type="Proteomes" id="UP000428328"/>
    </source>
</evidence>
<dbReference type="InterPro" id="IPR000594">
    <property type="entry name" value="ThiF_NAD_FAD-bd"/>
</dbReference>
<gene>
    <name evidence="2" type="primary">thiF</name>
    <name evidence="2" type="ORF">GM415_11370</name>
</gene>
<evidence type="ECO:0000313" key="2">
    <source>
        <dbReference type="EMBL" id="QGY40698.1"/>
    </source>
</evidence>
<organism evidence="2 3">
    <name type="scientific">Pseudodesulfovibrio cashew</name>
    <dbReference type="NCBI Taxonomy" id="2678688"/>
    <lineage>
        <taxon>Bacteria</taxon>
        <taxon>Pseudomonadati</taxon>
        <taxon>Thermodesulfobacteriota</taxon>
        <taxon>Desulfovibrionia</taxon>
        <taxon>Desulfovibrionales</taxon>
        <taxon>Desulfovibrionaceae</taxon>
    </lineage>
</organism>
<accession>A0A6I6JIB2</accession>
<dbReference type="GO" id="GO:0061504">
    <property type="term" value="P:cyclic threonylcarbamoyladenosine biosynthetic process"/>
    <property type="evidence" value="ECO:0007669"/>
    <property type="project" value="TreeGrafter"/>
</dbReference>
<name>A0A6I6JIB2_9BACT</name>
<evidence type="ECO:0000259" key="1">
    <source>
        <dbReference type="Pfam" id="PF00899"/>
    </source>
</evidence>
<dbReference type="PANTHER" id="PTHR43267:SF3">
    <property type="entry name" value="THIF PROTEIN"/>
    <property type="match status" value="1"/>
</dbReference>
<dbReference type="KEGG" id="psel:GM415_11370"/>
<dbReference type="NCBIfam" id="NF006395">
    <property type="entry name" value="PRK08644.1"/>
    <property type="match status" value="1"/>
</dbReference>
<dbReference type="InterPro" id="IPR035985">
    <property type="entry name" value="Ubiquitin-activating_enz"/>
</dbReference>
<reference evidence="2 3" key="1">
    <citation type="submission" date="2019-11" db="EMBL/GenBank/DDBJ databases">
        <authorList>
            <person name="Zheng R.K."/>
            <person name="Sun C.M."/>
        </authorList>
    </citation>
    <scope>NUCLEOTIDE SEQUENCE [LARGE SCALE GENOMIC DNA]</scope>
    <source>
        <strain evidence="2 3">SRB007</strain>
    </source>
</reference>
<sequence>MNAAERGMATYLGEDRLRFLQQVVVGIAGAGGLGSNCAMHLVRSGFKRFLLVDFDEVDASNLNRQCFCLDQVGQPKVEALARNMRAVNPDLELELRNERLAEDTMLATFARCDVVVEAMDAPRFKKALVEAFLPTSRLVVTASGIGGAGDADAIVTRRVRDNLYMVGDMETECSDATPPFAPKVTVAAAKQADVVLGHFLRVFEQEGGR</sequence>
<dbReference type="InterPro" id="IPR045886">
    <property type="entry name" value="ThiF/MoeB/HesA"/>
</dbReference>
<dbReference type="Pfam" id="PF00899">
    <property type="entry name" value="ThiF"/>
    <property type="match status" value="1"/>
</dbReference>
<dbReference type="RefSeq" id="WP_158948247.1">
    <property type="nucleotide sequence ID" value="NZ_CP046400.1"/>
</dbReference>
<keyword evidence="2" id="KW-0808">Transferase</keyword>
<proteinExistence type="predicted"/>
<feature type="domain" description="THIF-type NAD/FAD binding fold" evidence="1">
    <location>
        <begin position="11"/>
        <end position="155"/>
    </location>
</feature>
<protein>
    <submittedName>
        <fullName evidence="2">Sulfur carrier protein ThiS adenylyltransferase ThiF</fullName>
    </submittedName>
</protein>
<dbReference type="GO" id="GO:0016779">
    <property type="term" value="F:nucleotidyltransferase activity"/>
    <property type="evidence" value="ECO:0007669"/>
    <property type="project" value="UniProtKB-KW"/>
</dbReference>
<dbReference type="PANTHER" id="PTHR43267">
    <property type="entry name" value="TRNA THREONYLCARBAMOYLADENOSINE DEHYDRATASE"/>
    <property type="match status" value="1"/>
</dbReference>
<dbReference type="AlphaFoldDB" id="A0A6I6JIB2"/>
<dbReference type="EMBL" id="CP046400">
    <property type="protein sequence ID" value="QGY40698.1"/>
    <property type="molecule type" value="Genomic_DNA"/>
</dbReference>
<keyword evidence="2" id="KW-0548">Nucleotidyltransferase</keyword>
<dbReference type="SUPFAM" id="SSF69572">
    <property type="entry name" value="Activating enzymes of the ubiquitin-like proteins"/>
    <property type="match status" value="1"/>
</dbReference>
<dbReference type="Proteomes" id="UP000428328">
    <property type="component" value="Chromosome"/>
</dbReference>
<keyword evidence="3" id="KW-1185">Reference proteome</keyword>
<dbReference type="InterPro" id="IPR012729">
    <property type="entry name" value="ThiF_fam2"/>
</dbReference>
<dbReference type="Gene3D" id="3.40.50.720">
    <property type="entry name" value="NAD(P)-binding Rossmann-like Domain"/>
    <property type="match status" value="1"/>
</dbReference>
<dbReference type="NCBIfam" id="TIGR02354">
    <property type="entry name" value="thiF_fam2"/>
    <property type="match status" value="1"/>
</dbReference>
<dbReference type="GO" id="GO:0008641">
    <property type="term" value="F:ubiquitin-like modifier activating enzyme activity"/>
    <property type="evidence" value="ECO:0007669"/>
    <property type="project" value="InterPro"/>
</dbReference>
<dbReference type="GO" id="GO:0061503">
    <property type="term" value="F:tRNA threonylcarbamoyladenosine dehydratase"/>
    <property type="evidence" value="ECO:0007669"/>
    <property type="project" value="TreeGrafter"/>
</dbReference>